<protein>
    <submittedName>
        <fullName evidence="1">Uncharacterized protein</fullName>
    </submittedName>
</protein>
<name>A0AAN8UCC0_SOLBU</name>
<proteinExistence type="predicted"/>
<accession>A0AAN8UCC0</accession>
<gene>
    <name evidence="1" type="ORF">RDI58_001759</name>
</gene>
<comment type="caution">
    <text evidence="1">The sequence shown here is derived from an EMBL/GenBank/DDBJ whole genome shotgun (WGS) entry which is preliminary data.</text>
</comment>
<dbReference type="Proteomes" id="UP001371456">
    <property type="component" value="Unassembled WGS sequence"/>
</dbReference>
<sequence>MEKDGGGSRTRDSFWFDKWRPLYLTNEMEEIEVKSCIKDGEWELKEMVSVDHIVKSNLIQDENDKPRRRFLLKSIFSNGEDEKFNGYCCEKYAQETMSHLFLTAPITQKLWGFFATCAGINMEGEQLQLVVKKWWYEPIPIKLRYVYRAIPHLL</sequence>
<keyword evidence="2" id="KW-1185">Reference proteome</keyword>
<reference evidence="1 2" key="1">
    <citation type="submission" date="2024-02" db="EMBL/GenBank/DDBJ databases">
        <title>de novo genome assembly of Solanum bulbocastanum strain 11H21.</title>
        <authorList>
            <person name="Hosaka A.J."/>
        </authorList>
    </citation>
    <scope>NUCLEOTIDE SEQUENCE [LARGE SCALE GENOMIC DNA]</scope>
    <source>
        <tissue evidence="1">Young leaves</tissue>
    </source>
</reference>
<evidence type="ECO:0000313" key="2">
    <source>
        <dbReference type="Proteomes" id="UP001371456"/>
    </source>
</evidence>
<evidence type="ECO:0000313" key="1">
    <source>
        <dbReference type="EMBL" id="KAK6803975.1"/>
    </source>
</evidence>
<dbReference type="AlphaFoldDB" id="A0AAN8UCC0"/>
<organism evidence="1 2">
    <name type="scientific">Solanum bulbocastanum</name>
    <name type="common">Wild potato</name>
    <dbReference type="NCBI Taxonomy" id="147425"/>
    <lineage>
        <taxon>Eukaryota</taxon>
        <taxon>Viridiplantae</taxon>
        <taxon>Streptophyta</taxon>
        <taxon>Embryophyta</taxon>
        <taxon>Tracheophyta</taxon>
        <taxon>Spermatophyta</taxon>
        <taxon>Magnoliopsida</taxon>
        <taxon>eudicotyledons</taxon>
        <taxon>Gunneridae</taxon>
        <taxon>Pentapetalae</taxon>
        <taxon>asterids</taxon>
        <taxon>lamiids</taxon>
        <taxon>Solanales</taxon>
        <taxon>Solanaceae</taxon>
        <taxon>Solanoideae</taxon>
        <taxon>Solaneae</taxon>
        <taxon>Solanum</taxon>
    </lineage>
</organism>
<dbReference type="EMBL" id="JBANQN010000001">
    <property type="protein sequence ID" value="KAK6803975.1"/>
    <property type="molecule type" value="Genomic_DNA"/>
</dbReference>